<gene>
    <name evidence="2" type="ORF">Slati_1497900</name>
</gene>
<organism evidence="2">
    <name type="scientific">Sesamum latifolium</name>
    <dbReference type="NCBI Taxonomy" id="2727402"/>
    <lineage>
        <taxon>Eukaryota</taxon>
        <taxon>Viridiplantae</taxon>
        <taxon>Streptophyta</taxon>
        <taxon>Embryophyta</taxon>
        <taxon>Tracheophyta</taxon>
        <taxon>Spermatophyta</taxon>
        <taxon>Magnoliopsida</taxon>
        <taxon>eudicotyledons</taxon>
        <taxon>Gunneridae</taxon>
        <taxon>Pentapetalae</taxon>
        <taxon>asterids</taxon>
        <taxon>lamiids</taxon>
        <taxon>Lamiales</taxon>
        <taxon>Pedaliaceae</taxon>
        <taxon>Sesamum</taxon>
    </lineage>
</organism>
<evidence type="ECO:0000256" key="1">
    <source>
        <dbReference type="SAM" id="MobiDB-lite"/>
    </source>
</evidence>
<comment type="caution">
    <text evidence="2">The sequence shown here is derived from an EMBL/GenBank/DDBJ whole genome shotgun (WGS) entry which is preliminary data.</text>
</comment>
<feature type="region of interest" description="Disordered" evidence="1">
    <location>
        <begin position="76"/>
        <end position="101"/>
    </location>
</feature>
<evidence type="ECO:0000313" key="2">
    <source>
        <dbReference type="EMBL" id="KAL0449415.1"/>
    </source>
</evidence>
<name>A0AAW2XBA1_9LAMI</name>
<dbReference type="EMBL" id="JACGWN010000005">
    <property type="protein sequence ID" value="KAL0449415.1"/>
    <property type="molecule type" value="Genomic_DNA"/>
</dbReference>
<sequence>MRRHHIHAPRPPWLHENGVVPSTWHQYFKYSRDDIVKKVLADDKPFIETDSHFADAKYYLGKLVLPLTNIDARKPQPLKGFVRPTQGPEEEHGETSNLQTAKGFDPKAYKLLVKAGYNPQDRDTLEKLSPEADGEQVHGLNATQKMLREKGHSIQSSRSGLGFTPHNPIRIAIKRASTNYTAEEEYSSTNDDKGKKVERIFVFDRLGPHRRLRCKNAKNQGLNIPVKLWKKTRGPESQVANYHLHKSSKDEDDDRESVASSYHINGGDEIIENEVATTYHITLREGDSVEEEDAEIAPPELEECVKATVDELKEINLGDVENPRPIYISASLTDDEDKAYVELLHEFNDVFAWSYKEMPGLDPKVAVHQLSISKGARPVKQAQCQFRPELVPLIEVEVNKLIEVGFIREVKYPT</sequence>
<dbReference type="AlphaFoldDB" id="A0AAW2XBA1"/>
<reference evidence="2" key="2">
    <citation type="journal article" date="2024" name="Plant">
        <title>Genomic evolution and insights into agronomic trait innovations of Sesamum species.</title>
        <authorList>
            <person name="Miao H."/>
            <person name="Wang L."/>
            <person name="Qu L."/>
            <person name="Liu H."/>
            <person name="Sun Y."/>
            <person name="Le M."/>
            <person name="Wang Q."/>
            <person name="Wei S."/>
            <person name="Zheng Y."/>
            <person name="Lin W."/>
            <person name="Duan Y."/>
            <person name="Cao H."/>
            <person name="Xiong S."/>
            <person name="Wang X."/>
            <person name="Wei L."/>
            <person name="Li C."/>
            <person name="Ma Q."/>
            <person name="Ju M."/>
            <person name="Zhao R."/>
            <person name="Li G."/>
            <person name="Mu C."/>
            <person name="Tian Q."/>
            <person name="Mei H."/>
            <person name="Zhang T."/>
            <person name="Gao T."/>
            <person name="Zhang H."/>
        </authorList>
    </citation>
    <scope>NUCLEOTIDE SEQUENCE</scope>
    <source>
        <strain evidence="2">KEN1</strain>
    </source>
</reference>
<accession>A0AAW2XBA1</accession>
<protein>
    <submittedName>
        <fullName evidence="2">Uncharacterized protein</fullName>
    </submittedName>
</protein>
<reference evidence="2" key="1">
    <citation type="submission" date="2020-06" db="EMBL/GenBank/DDBJ databases">
        <authorList>
            <person name="Li T."/>
            <person name="Hu X."/>
            <person name="Zhang T."/>
            <person name="Song X."/>
            <person name="Zhang H."/>
            <person name="Dai N."/>
            <person name="Sheng W."/>
            <person name="Hou X."/>
            <person name="Wei L."/>
        </authorList>
    </citation>
    <scope>NUCLEOTIDE SEQUENCE</scope>
    <source>
        <strain evidence="2">KEN1</strain>
        <tissue evidence="2">Leaf</tissue>
    </source>
</reference>
<proteinExistence type="predicted"/>